<comment type="caution">
    <text evidence="2">The sequence shown here is derived from an EMBL/GenBank/DDBJ whole genome shotgun (WGS) entry which is preliminary data.</text>
</comment>
<keyword evidence="1" id="KW-1133">Transmembrane helix</keyword>
<feature type="transmembrane region" description="Helical" evidence="1">
    <location>
        <begin position="47"/>
        <end position="70"/>
    </location>
</feature>
<accession>A0AA88XN86</accession>
<dbReference type="EMBL" id="VSWD01000011">
    <property type="protein sequence ID" value="KAK3088441.1"/>
    <property type="molecule type" value="Genomic_DNA"/>
</dbReference>
<evidence type="ECO:0000256" key="1">
    <source>
        <dbReference type="SAM" id="Phobius"/>
    </source>
</evidence>
<name>A0AA88XN86_PINIB</name>
<feature type="transmembrane region" description="Helical" evidence="1">
    <location>
        <begin position="90"/>
        <end position="112"/>
    </location>
</feature>
<dbReference type="AlphaFoldDB" id="A0AA88XN86"/>
<evidence type="ECO:0000313" key="2">
    <source>
        <dbReference type="EMBL" id="KAK3088441.1"/>
    </source>
</evidence>
<gene>
    <name evidence="2" type="ORF">FSP39_019290</name>
</gene>
<proteinExistence type="predicted"/>
<keyword evidence="1" id="KW-0472">Membrane</keyword>
<keyword evidence="1" id="KW-0812">Transmembrane</keyword>
<reference evidence="2" key="1">
    <citation type="submission" date="2019-08" db="EMBL/GenBank/DDBJ databases">
        <title>The improved chromosome-level genome for the pearl oyster Pinctada fucata martensii using PacBio sequencing and Hi-C.</title>
        <authorList>
            <person name="Zheng Z."/>
        </authorList>
    </citation>
    <scope>NUCLEOTIDE SEQUENCE</scope>
    <source>
        <strain evidence="2">ZZ-2019</strain>
        <tissue evidence="2">Adductor muscle</tissue>
    </source>
</reference>
<keyword evidence="3" id="KW-1185">Reference proteome</keyword>
<feature type="transmembrane region" description="Helical" evidence="1">
    <location>
        <begin position="124"/>
        <end position="149"/>
    </location>
</feature>
<dbReference type="Proteomes" id="UP001186944">
    <property type="component" value="Unassembled WGS sequence"/>
</dbReference>
<evidence type="ECO:0000313" key="3">
    <source>
        <dbReference type="Proteomes" id="UP001186944"/>
    </source>
</evidence>
<protein>
    <submittedName>
        <fullName evidence="2">Uncharacterized protein</fullName>
    </submittedName>
</protein>
<sequence length="186" mass="21328">MRDPEREALNTEEIITEEYDTDQEVDELNLHPDDRDLSRPKHKWPRVIGIVQICSGFLTSILAVLELFYLPIVKNLDENYPVHLGKDNCYGAGLFGGFFMILLGSTAVRAAISKRPSSDKDYLYEMHIFVTISMVVGLIFALTAFIQYYELVFFGPYELCKHWALCCFPCILSRVSYSFIVSCTME</sequence>
<organism evidence="2 3">
    <name type="scientific">Pinctada imbricata</name>
    <name type="common">Atlantic pearl-oyster</name>
    <name type="synonym">Pinctada martensii</name>
    <dbReference type="NCBI Taxonomy" id="66713"/>
    <lineage>
        <taxon>Eukaryota</taxon>
        <taxon>Metazoa</taxon>
        <taxon>Spiralia</taxon>
        <taxon>Lophotrochozoa</taxon>
        <taxon>Mollusca</taxon>
        <taxon>Bivalvia</taxon>
        <taxon>Autobranchia</taxon>
        <taxon>Pteriomorphia</taxon>
        <taxon>Pterioida</taxon>
        <taxon>Pterioidea</taxon>
        <taxon>Pteriidae</taxon>
        <taxon>Pinctada</taxon>
    </lineage>
</organism>